<sequence>MDMTVMADHLGKFKDGMEAISGLFQGVPKLLMKLAEWINGGMSSAADTTKKIFTETEAPATPAA</sequence>
<reference evidence="1 2" key="1">
    <citation type="journal article" date="2015" name="Genome Announc.">
        <title>Genome Sequence of Corynebacterium ulcerans Strain FRC11.</title>
        <authorList>
            <person name="Benevides Lde J."/>
            <person name="Viana M.V."/>
            <person name="Mariano D.C."/>
            <person name="Rocha Fde S."/>
            <person name="Bagano P.C."/>
            <person name="Folador E.L."/>
            <person name="Pereira F.L."/>
            <person name="Dorella F.A."/>
            <person name="Leal C.A."/>
            <person name="Carvalho A.F."/>
            <person name="Soares Sde C."/>
            <person name="Carneiro A."/>
            <person name="Ramos R."/>
            <person name="Badell-Ocando E."/>
            <person name="Guiso N."/>
            <person name="Silva A."/>
            <person name="Figueiredo H."/>
            <person name="Azevedo V."/>
            <person name="Guimaraes L.C."/>
        </authorList>
    </citation>
    <scope>NUCLEOTIDE SEQUENCE [LARGE SCALE GENOMIC DNA]</scope>
    <source>
        <strain evidence="2">FRC0011</strain>
    </source>
</reference>
<organism evidence="1 2">
    <name type="scientific">Corynebacterium ramonii</name>
    <dbReference type="NCBI Taxonomy" id="3026968"/>
    <lineage>
        <taxon>Bacteria</taxon>
        <taxon>Bacillati</taxon>
        <taxon>Actinomycetota</taxon>
        <taxon>Actinomycetes</taxon>
        <taxon>Mycobacteriales</taxon>
        <taxon>Corynebacteriaceae</taxon>
        <taxon>Corynebacterium</taxon>
    </lineage>
</organism>
<accession>A0ABN4EQD5</accession>
<gene>
    <name evidence="1" type="ORF">CulFRC11_1900</name>
</gene>
<dbReference type="EMBL" id="CP009622">
    <property type="protein sequence ID" value="AIU33449.1"/>
    <property type="molecule type" value="Genomic_DNA"/>
</dbReference>
<dbReference type="RefSeq" id="WP_023636337.1">
    <property type="nucleotide sequence ID" value="NZ_CP009622.1"/>
</dbReference>
<dbReference type="Proteomes" id="UP000029910">
    <property type="component" value="Chromosome"/>
</dbReference>
<proteinExistence type="predicted"/>
<name>A0ABN4EQD5_9CORY</name>
<evidence type="ECO:0000313" key="1">
    <source>
        <dbReference type="EMBL" id="AIU33449.1"/>
    </source>
</evidence>
<evidence type="ECO:0000313" key="2">
    <source>
        <dbReference type="Proteomes" id="UP000029910"/>
    </source>
</evidence>
<keyword evidence="2" id="KW-1185">Reference proteome</keyword>
<protein>
    <submittedName>
        <fullName evidence="1">Uncharacterized protein</fullName>
    </submittedName>
</protein>